<protein>
    <recommendedName>
        <fullName evidence="4">High frequency lysogenization protein HflD homolog</fullName>
    </recommendedName>
</protein>
<dbReference type="Gene3D" id="1.10.3890.10">
    <property type="entry name" value="HflD-like"/>
    <property type="match status" value="1"/>
</dbReference>
<reference evidence="5 6" key="1">
    <citation type="submission" date="2020-06" db="EMBL/GenBank/DDBJ databases">
        <title>Frischella cerana isolated from Apis cerana gut homogenate.</title>
        <authorList>
            <person name="Wolter L.A."/>
            <person name="Suenami S."/>
            <person name="Miyazaki R."/>
        </authorList>
    </citation>
    <scope>NUCLEOTIDE SEQUENCE [LARGE SCALE GENOMIC DNA]</scope>
    <source>
        <strain evidence="5 6">Ac13</strain>
    </source>
</reference>
<name>A0ABR7QVQ3_9GAMM</name>
<comment type="subcellular location">
    <subcellularLocation>
        <location evidence="4">Cytoplasm</location>
    </subcellularLocation>
    <subcellularLocation>
        <location evidence="4">Cell membrane</location>
        <topology evidence="4">Peripheral membrane protein</topology>
        <orientation evidence="4">Cytoplasmic side</orientation>
    </subcellularLocation>
</comment>
<dbReference type="NCBIfam" id="NF001246">
    <property type="entry name" value="PRK00218.1-2"/>
    <property type="match status" value="1"/>
</dbReference>
<accession>A0ABR7QVQ3</accession>
<keyword evidence="3 4" id="KW-0472">Membrane</keyword>
<gene>
    <name evidence="4 5" type="primary">hflD</name>
    <name evidence="5" type="ORF">FcAc13_03195</name>
</gene>
<evidence type="ECO:0000256" key="2">
    <source>
        <dbReference type="ARBA" id="ARBA00022490"/>
    </source>
</evidence>
<dbReference type="Proteomes" id="UP000651208">
    <property type="component" value="Unassembled WGS sequence"/>
</dbReference>
<keyword evidence="6" id="KW-1185">Reference proteome</keyword>
<dbReference type="InterPro" id="IPR007451">
    <property type="entry name" value="HflD"/>
</dbReference>
<comment type="similarity">
    <text evidence="4">Belongs to the HflD family.</text>
</comment>
<evidence type="ECO:0000256" key="3">
    <source>
        <dbReference type="ARBA" id="ARBA00023136"/>
    </source>
</evidence>
<dbReference type="PANTHER" id="PTHR38100">
    <property type="entry name" value="HIGH FREQUENCY LYSOGENIZATION PROTEIN HFLD"/>
    <property type="match status" value="1"/>
</dbReference>
<evidence type="ECO:0000313" key="5">
    <source>
        <dbReference type="EMBL" id="MBC9130311.1"/>
    </source>
</evidence>
<dbReference type="PANTHER" id="PTHR38100:SF1">
    <property type="entry name" value="HIGH FREQUENCY LYSOGENIZATION PROTEIN HFLD"/>
    <property type="match status" value="1"/>
</dbReference>
<dbReference type="Pfam" id="PF04356">
    <property type="entry name" value="DUF489"/>
    <property type="match status" value="1"/>
</dbReference>
<dbReference type="InterPro" id="IPR035932">
    <property type="entry name" value="HflD-like_sf"/>
</dbReference>
<keyword evidence="2 4" id="KW-0963">Cytoplasm</keyword>
<dbReference type="HAMAP" id="MF_00695">
    <property type="entry name" value="HflD_protein"/>
    <property type="match status" value="1"/>
</dbReference>
<dbReference type="RefSeq" id="WP_187754742.1">
    <property type="nucleotide sequence ID" value="NZ_JABURY010000006.1"/>
</dbReference>
<dbReference type="EMBL" id="JABURY010000006">
    <property type="protein sequence ID" value="MBC9130311.1"/>
    <property type="molecule type" value="Genomic_DNA"/>
</dbReference>
<evidence type="ECO:0000256" key="4">
    <source>
        <dbReference type="HAMAP-Rule" id="MF_00695"/>
    </source>
</evidence>
<keyword evidence="1 4" id="KW-1003">Cell membrane</keyword>
<organism evidence="5 6">
    <name type="scientific">Frischella japonica</name>
    <dbReference type="NCBI Taxonomy" id="2741544"/>
    <lineage>
        <taxon>Bacteria</taxon>
        <taxon>Pseudomonadati</taxon>
        <taxon>Pseudomonadota</taxon>
        <taxon>Gammaproteobacteria</taxon>
        <taxon>Orbales</taxon>
        <taxon>Orbaceae</taxon>
        <taxon>Frischella</taxon>
    </lineage>
</organism>
<sequence length="212" mass="24072">MADKYHHITIALAGICQSALLVPQLANTGQCNAHLYNTSLKSILNTSPTSTEEVFDGLANIRDGLEFLIQLLSSNQQDKEKFEVMDYIFSTLRIAVKLLKKINELEQISQRLQRIKSLYGHELDNEHQAQHDQLSYSLAGIYTDIISPLTTKIRVKGKIEYLQNSLIQAKVRSALFGCVRAAVLWYQVGGNRWHFLFARKKIINTAKVLLQQ</sequence>
<evidence type="ECO:0000256" key="1">
    <source>
        <dbReference type="ARBA" id="ARBA00022475"/>
    </source>
</evidence>
<proteinExistence type="inferred from homology"/>
<comment type="caution">
    <text evidence="5">The sequence shown here is derived from an EMBL/GenBank/DDBJ whole genome shotgun (WGS) entry which is preliminary data.</text>
</comment>
<evidence type="ECO:0000313" key="6">
    <source>
        <dbReference type="Proteomes" id="UP000651208"/>
    </source>
</evidence>
<dbReference type="SUPFAM" id="SSF101322">
    <property type="entry name" value="YcfC-like"/>
    <property type="match status" value="1"/>
</dbReference>